<dbReference type="CDD" id="cd11716">
    <property type="entry name" value="THUMP_ThiI"/>
    <property type="match status" value="1"/>
</dbReference>
<organism evidence="11 12">
    <name type="scientific">Paenibacillus thailandensis</name>
    <dbReference type="NCBI Taxonomy" id="393250"/>
    <lineage>
        <taxon>Bacteria</taxon>
        <taxon>Bacillati</taxon>
        <taxon>Bacillota</taxon>
        <taxon>Bacilli</taxon>
        <taxon>Bacillales</taxon>
        <taxon>Paenibacillaceae</taxon>
        <taxon>Paenibacillus</taxon>
    </lineage>
</organism>
<evidence type="ECO:0000256" key="6">
    <source>
        <dbReference type="ARBA" id="ARBA00022840"/>
    </source>
</evidence>
<dbReference type="Proteomes" id="UP001597493">
    <property type="component" value="Unassembled WGS sequence"/>
</dbReference>
<feature type="binding site" evidence="9">
    <location>
        <begin position="208"/>
        <end position="209"/>
    </location>
    <ligand>
        <name>ATP</name>
        <dbReference type="ChEBI" id="CHEBI:30616"/>
    </ligand>
</feature>
<dbReference type="InterPro" id="IPR004114">
    <property type="entry name" value="THUMP_dom"/>
</dbReference>
<reference evidence="12" key="1">
    <citation type="journal article" date="2019" name="Int. J. Syst. Evol. Microbiol.">
        <title>The Global Catalogue of Microorganisms (GCM) 10K type strain sequencing project: providing services to taxonomists for standard genome sequencing and annotation.</title>
        <authorList>
            <consortium name="The Broad Institute Genomics Platform"/>
            <consortium name="The Broad Institute Genome Sequencing Center for Infectious Disease"/>
            <person name="Wu L."/>
            <person name="Ma J."/>
        </authorList>
    </citation>
    <scope>NUCLEOTIDE SEQUENCE [LARGE SCALE GENOMIC DNA]</scope>
    <source>
        <strain evidence="12">TISTR 1827</strain>
    </source>
</reference>
<dbReference type="InterPro" id="IPR054173">
    <property type="entry name" value="ThiI_fer"/>
</dbReference>
<dbReference type="CDD" id="cd01712">
    <property type="entry name" value="PPase_ThiI"/>
    <property type="match status" value="1"/>
</dbReference>
<evidence type="ECO:0000313" key="11">
    <source>
        <dbReference type="EMBL" id="MFD2661193.1"/>
    </source>
</evidence>
<dbReference type="SUPFAM" id="SSF52402">
    <property type="entry name" value="Adenine nucleotide alpha hydrolases-like"/>
    <property type="match status" value="1"/>
</dbReference>
<feature type="domain" description="THUMP" evidence="10">
    <location>
        <begin position="60"/>
        <end position="165"/>
    </location>
</feature>
<keyword evidence="6 9" id="KW-0067">ATP-binding</keyword>
<dbReference type="PANTHER" id="PTHR43209">
    <property type="entry name" value="TRNA SULFURTRANSFERASE"/>
    <property type="match status" value="1"/>
</dbReference>
<dbReference type="HAMAP" id="MF_00021">
    <property type="entry name" value="ThiI"/>
    <property type="match status" value="1"/>
</dbReference>
<dbReference type="NCBIfam" id="TIGR00342">
    <property type="entry name" value="tRNA uracil 4-sulfurtransferase ThiI"/>
    <property type="match status" value="1"/>
</dbReference>
<keyword evidence="7 9" id="KW-0694">RNA-binding</keyword>
<feature type="binding site" evidence="9">
    <location>
        <position position="297"/>
    </location>
    <ligand>
        <name>ATP</name>
        <dbReference type="ChEBI" id="CHEBI:30616"/>
    </ligand>
</feature>
<dbReference type="PROSITE" id="PS51165">
    <property type="entry name" value="THUMP"/>
    <property type="match status" value="1"/>
</dbReference>
<dbReference type="InterPro" id="IPR050102">
    <property type="entry name" value="tRNA_sulfurtransferase_ThiI"/>
</dbReference>
<keyword evidence="8 9" id="KW-0784">Thiamine biosynthesis</keyword>
<comment type="caution">
    <text evidence="11">The sequence shown here is derived from an EMBL/GenBank/DDBJ whole genome shotgun (WGS) entry which is preliminary data.</text>
</comment>
<evidence type="ECO:0000256" key="7">
    <source>
        <dbReference type="ARBA" id="ARBA00022884"/>
    </source>
</evidence>
<dbReference type="Pfam" id="PF02568">
    <property type="entry name" value="ThiI"/>
    <property type="match status" value="1"/>
</dbReference>
<evidence type="ECO:0000256" key="1">
    <source>
        <dbReference type="ARBA" id="ARBA00004496"/>
    </source>
</evidence>
<dbReference type="InterPro" id="IPR049961">
    <property type="entry name" value="ThiI_N"/>
</dbReference>
<dbReference type="EC" id="2.8.1.4" evidence="9"/>
<feature type="binding site" evidence="9">
    <location>
        <position position="266"/>
    </location>
    <ligand>
        <name>ATP</name>
        <dbReference type="ChEBI" id="CHEBI:30616"/>
    </ligand>
</feature>
<evidence type="ECO:0000256" key="5">
    <source>
        <dbReference type="ARBA" id="ARBA00022741"/>
    </source>
</evidence>
<dbReference type="PANTHER" id="PTHR43209:SF1">
    <property type="entry name" value="TRNA SULFURTRANSFERASE"/>
    <property type="match status" value="1"/>
</dbReference>
<dbReference type="SMART" id="SM00981">
    <property type="entry name" value="THUMP"/>
    <property type="match status" value="1"/>
</dbReference>
<evidence type="ECO:0000256" key="2">
    <source>
        <dbReference type="ARBA" id="ARBA00022490"/>
    </source>
</evidence>
<keyword evidence="5 9" id="KW-0547">Nucleotide-binding</keyword>
<dbReference type="RefSeq" id="WP_379273650.1">
    <property type="nucleotide sequence ID" value="NZ_JBHUGT010000024.1"/>
</dbReference>
<evidence type="ECO:0000256" key="8">
    <source>
        <dbReference type="ARBA" id="ARBA00022977"/>
    </source>
</evidence>
<evidence type="ECO:0000259" key="10">
    <source>
        <dbReference type="PROSITE" id="PS51165"/>
    </source>
</evidence>
<name>A0ABW5R057_9BACL</name>
<dbReference type="Pfam" id="PF22025">
    <property type="entry name" value="ThiI_fer"/>
    <property type="match status" value="1"/>
</dbReference>
<evidence type="ECO:0000256" key="9">
    <source>
        <dbReference type="HAMAP-Rule" id="MF_00021"/>
    </source>
</evidence>
<protein>
    <recommendedName>
        <fullName evidence="9">Probable tRNA sulfurtransferase</fullName>
        <ecNumber evidence="9">2.8.1.4</ecNumber>
    </recommendedName>
    <alternativeName>
        <fullName evidence="9">Sulfur carrier protein ThiS sulfurtransferase</fullName>
    </alternativeName>
    <alternativeName>
        <fullName evidence="9">Thiamine biosynthesis protein ThiI</fullName>
    </alternativeName>
    <alternativeName>
        <fullName evidence="9">tRNA 4-thiouridine synthase</fullName>
    </alternativeName>
</protein>
<comment type="function">
    <text evidence="9">Catalyzes the ATP-dependent transfer of a sulfur to tRNA to produce 4-thiouridine in position 8 of tRNAs, which functions as a near-UV photosensor. Also catalyzes the transfer of sulfur to the sulfur carrier protein ThiS, forming ThiS-thiocarboxylate. This is a step in the synthesis of thiazole, in the thiamine biosynthesis pathway. The sulfur is donated as persulfide by IscS.</text>
</comment>
<feature type="binding site" evidence="9">
    <location>
        <begin position="183"/>
        <end position="184"/>
    </location>
    <ligand>
        <name>ATP</name>
        <dbReference type="ChEBI" id="CHEBI:30616"/>
    </ligand>
</feature>
<dbReference type="InterPro" id="IPR014729">
    <property type="entry name" value="Rossmann-like_a/b/a_fold"/>
</dbReference>
<comment type="similarity">
    <text evidence="9">Belongs to the ThiI family.</text>
</comment>
<dbReference type="GO" id="GO:0140741">
    <property type="term" value="F:tRNA-uracil-4 sulfurtransferase activity"/>
    <property type="evidence" value="ECO:0007669"/>
    <property type="project" value="UniProtKB-EC"/>
</dbReference>
<gene>
    <name evidence="9 11" type="primary">thiI</name>
    <name evidence="11" type="ORF">ACFSW5_13125</name>
</gene>
<comment type="catalytic activity">
    <reaction evidence="9">
        <text>[ThiI sulfur-carrier protein]-S-sulfanyl-L-cysteine + a uridine in tRNA + 2 reduced [2Fe-2S]-[ferredoxin] + ATP + H(+) = [ThiI sulfur-carrier protein]-L-cysteine + a 4-thiouridine in tRNA + 2 oxidized [2Fe-2S]-[ferredoxin] + AMP + diphosphate</text>
        <dbReference type="Rhea" id="RHEA:24176"/>
        <dbReference type="Rhea" id="RHEA-COMP:10000"/>
        <dbReference type="Rhea" id="RHEA-COMP:10001"/>
        <dbReference type="Rhea" id="RHEA-COMP:13337"/>
        <dbReference type="Rhea" id="RHEA-COMP:13338"/>
        <dbReference type="Rhea" id="RHEA-COMP:13339"/>
        <dbReference type="Rhea" id="RHEA-COMP:13340"/>
        <dbReference type="ChEBI" id="CHEBI:15378"/>
        <dbReference type="ChEBI" id="CHEBI:29950"/>
        <dbReference type="ChEBI" id="CHEBI:30616"/>
        <dbReference type="ChEBI" id="CHEBI:33019"/>
        <dbReference type="ChEBI" id="CHEBI:33737"/>
        <dbReference type="ChEBI" id="CHEBI:33738"/>
        <dbReference type="ChEBI" id="CHEBI:61963"/>
        <dbReference type="ChEBI" id="CHEBI:65315"/>
        <dbReference type="ChEBI" id="CHEBI:136798"/>
        <dbReference type="ChEBI" id="CHEBI:456215"/>
        <dbReference type="EC" id="2.8.1.4"/>
    </reaction>
</comment>
<comment type="subcellular location">
    <subcellularLocation>
        <location evidence="1 9">Cytoplasm</location>
    </subcellularLocation>
</comment>
<dbReference type="SUPFAM" id="SSF143437">
    <property type="entry name" value="THUMP domain-like"/>
    <property type="match status" value="1"/>
</dbReference>
<feature type="binding site" evidence="9">
    <location>
        <position position="288"/>
    </location>
    <ligand>
        <name>ATP</name>
        <dbReference type="ChEBI" id="CHEBI:30616"/>
    </ligand>
</feature>
<comment type="pathway">
    <text evidence="9">Cofactor biosynthesis; thiamine diphosphate biosynthesis.</text>
</comment>
<dbReference type="InterPro" id="IPR049962">
    <property type="entry name" value="THUMP_ThiI"/>
</dbReference>
<evidence type="ECO:0000313" key="12">
    <source>
        <dbReference type="Proteomes" id="UP001597493"/>
    </source>
</evidence>
<evidence type="ECO:0000256" key="4">
    <source>
        <dbReference type="ARBA" id="ARBA00022679"/>
    </source>
</evidence>
<keyword evidence="4 9" id="KW-0808">Transferase</keyword>
<dbReference type="InterPro" id="IPR003720">
    <property type="entry name" value="tRNA_STrfase"/>
</dbReference>
<accession>A0ABW5R057</accession>
<evidence type="ECO:0000256" key="3">
    <source>
        <dbReference type="ARBA" id="ARBA00022555"/>
    </source>
</evidence>
<keyword evidence="3 9" id="KW-0820">tRNA-binding</keyword>
<keyword evidence="12" id="KW-1185">Reference proteome</keyword>
<sequence length="406" mass="45585">MNYDKIIVRYGDLTVKGRNRGRFERQMENQIKRALAPFEGLTFSKIYGRLYVHLHHEPYERVADRLKDVFGIGSFSPVVTARPELADIQEKAVGLMLKLADRPYTFKVSVRRSWKGFPHDSMEMNHLVGSPVLQAIPHLKVDVRKPDIQLKVEIQEDAAYLYNEVVEGAGGFPFGTNGKALLLLSGGIDSPVAGWMGMRKGLELEAVHFHSYPFTSQQAKDKVIALAQRLSYYAGAPFKLHMVPFTEFQTRLTQLNQDNLMITLMRRAMLRITERLAERYKAGGIVTGESLGQVASQTLGSMNVIGRATSLPLIKPLIMMDKNEIIRFSEKIGTYETSILPYEDCCTLFLPKSPSTNPNLSVVEKVEAGMEDYGELLRAAVKGTETIVLTPDKPVTIPQTGEESWF</sequence>
<dbReference type="Pfam" id="PF02926">
    <property type="entry name" value="THUMP"/>
    <property type="match status" value="1"/>
</dbReference>
<dbReference type="Gene3D" id="3.40.50.620">
    <property type="entry name" value="HUPs"/>
    <property type="match status" value="1"/>
</dbReference>
<dbReference type="EMBL" id="JBHUMY010000012">
    <property type="protein sequence ID" value="MFD2661193.1"/>
    <property type="molecule type" value="Genomic_DNA"/>
</dbReference>
<dbReference type="InterPro" id="IPR020536">
    <property type="entry name" value="ThiI_AANH"/>
</dbReference>
<proteinExistence type="inferred from homology"/>
<keyword evidence="2 9" id="KW-0963">Cytoplasm</keyword>
<comment type="catalytic activity">
    <reaction evidence="9">
        <text>[ThiS sulfur-carrier protein]-C-terminal Gly-Gly-AMP + S-sulfanyl-L-cysteinyl-[cysteine desulfurase] + AH2 = [ThiS sulfur-carrier protein]-C-terminal-Gly-aminoethanethioate + L-cysteinyl-[cysteine desulfurase] + A + AMP + 2 H(+)</text>
        <dbReference type="Rhea" id="RHEA:43340"/>
        <dbReference type="Rhea" id="RHEA-COMP:12157"/>
        <dbReference type="Rhea" id="RHEA-COMP:12158"/>
        <dbReference type="Rhea" id="RHEA-COMP:12910"/>
        <dbReference type="Rhea" id="RHEA-COMP:19908"/>
        <dbReference type="ChEBI" id="CHEBI:13193"/>
        <dbReference type="ChEBI" id="CHEBI:15378"/>
        <dbReference type="ChEBI" id="CHEBI:17499"/>
        <dbReference type="ChEBI" id="CHEBI:29950"/>
        <dbReference type="ChEBI" id="CHEBI:61963"/>
        <dbReference type="ChEBI" id="CHEBI:90618"/>
        <dbReference type="ChEBI" id="CHEBI:232372"/>
        <dbReference type="ChEBI" id="CHEBI:456215"/>
    </reaction>
</comment>
<dbReference type="Gene3D" id="3.30.2130.30">
    <property type="match status" value="1"/>
</dbReference>